<dbReference type="HOGENOM" id="CLU_1303894_0_0_14"/>
<evidence type="ECO:0000256" key="3">
    <source>
        <dbReference type="ARBA" id="ARBA00022989"/>
    </source>
</evidence>
<name>U4KMQ2_9MOLU</name>
<dbReference type="AlphaFoldDB" id="U4KMQ2"/>
<accession>U4KMQ2</accession>
<dbReference type="RefSeq" id="WP_030004272.1">
    <property type="nucleotide sequence ID" value="NC_022549.1"/>
</dbReference>
<dbReference type="KEGG" id="abra:BN85303900"/>
<evidence type="ECO:0000256" key="1">
    <source>
        <dbReference type="ARBA" id="ARBA00004141"/>
    </source>
</evidence>
<dbReference type="GO" id="GO:0016020">
    <property type="term" value="C:membrane"/>
    <property type="evidence" value="ECO:0007669"/>
    <property type="project" value="UniProtKB-SubCell"/>
</dbReference>
<evidence type="ECO:0000259" key="6">
    <source>
        <dbReference type="Pfam" id="PF04893"/>
    </source>
</evidence>
<keyword evidence="8" id="KW-1185">Reference proteome</keyword>
<evidence type="ECO:0000313" key="8">
    <source>
        <dbReference type="Proteomes" id="UP000032737"/>
    </source>
</evidence>
<evidence type="ECO:0000313" key="7">
    <source>
        <dbReference type="EMBL" id="CCV65411.1"/>
    </source>
</evidence>
<organism evidence="7 8">
    <name type="scientific">Acholeplasma brassicae</name>
    <dbReference type="NCBI Taxonomy" id="61635"/>
    <lineage>
        <taxon>Bacteria</taxon>
        <taxon>Bacillati</taxon>
        <taxon>Mycoplasmatota</taxon>
        <taxon>Mollicutes</taxon>
        <taxon>Acholeplasmatales</taxon>
        <taxon>Acholeplasmataceae</taxon>
        <taxon>Acholeplasma</taxon>
    </lineage>
</organism>
<keyword evidence="4 5" id="KW-0472">Membrane</keyword>
<sequence length="213" mass="24486">MKTKLANLRFNYLSFPGYLLFHPFDGFDDFKRYKKAKMSVAISLMILYAFLRIYTYQYEGFLINERNPLLLNSLEEVFSVALLIGLFTIGNWSVTTLMSGKGNFKEIFMVTGYALFPLVIIGFPAVFISNYLTLEEMAFYNLAMGIAYISTGWMLFMGMLNIHNYGLAKTIGAFSATFVSMIVMMFLGLLFFDLIQQFISFVASIYEEISLRY</sequence>
<dbReference type="Proteomes" id="UP000032737">
    <property type="component" value="Chromosome"/>
</dbReference>
<comment type="subcellular location">
    <subcellularLocation>
        <location evidence="1">Membrane</location>
        <topology evidence="1">Multi-pass membrane protein</topology>
    </subcellularLocation>
</comment>
<dbReference type="OrthoDB" id="359441at2"/>
<evidence type="ECO:0000256" key="5">
    <source>
        <dbReference type="SAM" id="Phobius"/>
    </source>
</evidence>
<feature type="domain" description="Yip1" evidence="6">
    <location>
        <begin position="19"/>
        <end position="186"/>
    </location>
</feature>
<keyword evidence="3 5" id="KW-1133">Transmembrane helix</keyword>
<feature type="transmembrane region" description="Helical" evidence="5">
    <location>
        <begin position="171"/>
        <end position="192"/>
    </location>
</feature>
<feature type="transmembrane region" description="Helical" evidence="5">
    <location>
        <begin position="40"/>
        <end position="57"/>
    </location>
</feature>
<gene>
    <name evidence="7" type="ORF">BN85303900</name>
</gene>
<reference evidence="7 8" key="1">
    <citation type="journal article" date="2013" name="J. Mol. Microbiol. Biotechnol.">
        <title>Analysis of the Complete Genomes of Acholeplasma brassicae , A. palmae and A. laidlawii and Their Comparison to the Obligate Parasites from ' Candidatus Phytoplasma'.</title>
        <authorList>
            <person name="Kube M."/>
            <person name="Siewert C."/>
            <person name="Migdoll A.M."/>
            <person name="Duduk B."/>
            <person name="Holz S."/>
            <person name="Rabus R."/>
            <person name="Seemuller E."/>
            <person name="Mitrovic J."/>
            <person name="Muller I."/>
            <person name="Buttner C."/>
            <person name="Reinhardt R."/>
        </authorList>
    </citation>
    <scope>NUCLEOTIDE SEQUENCE [LARGE SCALE GENOMIC DNA]</scope>
    <source>
        <strain evidence="8">0502</strain>
    </source>
</reference>
<protein>
    <recommendedName>
        <fullName evidence="6">Yip1 domain-containing protein</fullName>
    </recommendedName>
</protein>
<dbReference type="Pfam" id="PF04893">
    <property type="entry name" value="Yip1"/>
    <property type="match status" value="1"/>
</dbReference>
<dbReference type="InterPro" id="IPR006977">
    <property type="entry name" value="Yip1_dom"/>
</dbReference>
<feature type="transmembrane region" description="Helical" evidence="5">
    <location>
        <begin position="77"/>
        <end position="98"/>
    </location>
</feature>
<feature type="transmembrane region" description="Helical" evidence="5">
    <location>
        <begin position="110"/>
        <end position="132"/>
    </location>
</feature>
<evidence type="ECO:0000256" key="4">
    <source>
        <dbReference type="ARBA" id="ARBA00023136"/>
    </source>
</evidence>
<keyword evidence="2 5" id="KW-0812">Transmembrane</keyword>
<dbReference type="EMBL" id="FO681348">
    <property type="protein sequence ID" value="CCV65411.1"/>
    <property type="molecule type" value="Genomic_DNA"/>
</dbReference>
<proteinExistence type="predicted"/>
<feature type="transmembrane region" description="Helical" evidence="5">
    <location>
        <begin position="138"/>
        <end position="159"/>
    </location>
</feature>
<evidence type="ECO:0000256" key="2">
    <source>
        <dbReference type="ARBA" id="ARBA00022692"/>
    </source>
</evidence>
<dbReference type="STRING" id="61635.BN85303900"/>